<keyword evidence="7" id="KW-1185">Reference proteome</keyword>
<proteinExistence type="predicted"/>
<dbReference type="Gene3D" id="1.10.10.10">
    <property type="entry name" value="Winged helix-like DNA-binding domain superfamily/Winged helix DNA-binding domain"/>
    <property type="match status" value="1"/>
</dbReference>
<reference evidence="7" key="1">
    <citation type="journal article" date="2019" name="Int. J. Syst. Evol. Microbiol.">
        <title>The Global Catalogue of Microorganisms (GCM) 10K type strain sequencing project: providing services to taxonomists for standard genome sequencing and annotation.</title>
        <authorList>
            <consortium name="The Broad Institute Genomics Platform"/>
            <consortium name="The Broad Institute Genome Sequencing Center for Infectious Disease"/>
            <person name="Wu L."/>
            <person name="Ma J."/>
        </authorList>
    </citation>
    <scope>NUCLEOTIDE SEQUENCE [LARGE SCALE GENOMIC DNA]</scope>
    <source>
        <strain evidence="7">JCM 30742</strain>
    </source>
</reference>
<name>A0ABP7D8N9_9MICC</name>
<dbReference type="RefSeq" id="WP_345153970.1">
    <property type="nucleotide sequence ID" value="NZ_BAABEO010000034.1"/>
</dbReference>
<feature type="domain" description="HTH iclR-type" evidence="4">
    <location>
        <begin position="16"/>
        <end position="78"/>
    </location>
</feature>
<evidence type="ECO:0000313" key="6">
    <source>
        <dbReference type="EMBL" id="GAA3701089.1"/>
    </source>
</evidence>
<accession>A0ABP7D8N9</accession>
<dbReference type="Pfam" id="PF01614">
    <property type="entry name" value="IclR_C"/>
    <property type="match status" value="1"/>
</dbReference>
<dbReference type="PROSITE" id="PS51077">
    <property type="entry name" value="HTH_ICLR"/>
    <property type="match status" value="1"/>
</dbReference>
<dbReference type="InterPro" id="IPR005471">
    <property type="entry name" value="Tscrpt_reg_IclR_N"/>
</dbReference>
<dbReference type="SUPFAM" id="SSF46785">
    <property type="entry name" value="Winged helix' DNA-binding domain"/>
    <property type="match status" value="1"/>
</dbReference>
<dbReference type="PANTHER" id="PTHR30136">
    <property type="entry name" value="HELIX-TURN-HELIX TRANSCRIPTIONAL REGULATOR, ICLR FAMILY"/>
    <property type="match status" value="1"/>
</dbReference>
<keyword evidence="2" id="KW-0238">DNA-binding</keyword>
<evidence type="ECO:0000259" key="4">
    <source>
        <dbReference type="PROSITE" id="PS51077"/>
    </source>
</evidence>
<evidence type="ECO:0000256" key="3">
    <source>
        <dbReference type="ARBA" id="ARBA00023163"/>
    </source>
</evidence>
<dbReference type="Proteomes" id="UP001500752">
    <property type="component" value="Unassembled WGS sequence"/>
</dbReference>
<dbReference type="InterPro" id="IPR014757">
    <property type="entry name" value="Tscrpt_reg_IclR_C"/>
</dbReference>
<keyword evidence="3" id="KW-0804">Transcription</keyword>
<gene>
    <name evidence="6" type="ORF">GCM10023081_41930</name>
</gene>
<sequence length="267" mass="28036">MSPEPNDRAAGVQGAAASLLNGLKVLEAFRIGRPSLGVTEVAQIVDLHKSTVSRILSGLAAAGYLEREQENGRYRLGLGVIGLAGPLLAELDVRRLARGPLEHLTLQTQETSALSVWNGTGAIVVEQAPSPQFVKHTAYIGTRFDRYESSSVRVFLAALPESAVSQLLETGQIARTATSGLGTDVAAHLAQVREQGVALNDGFTDPQEFGVSAPVKDYRGEVVGCITLSAPRGRISPEAHADLIAAVRAAAEEVTDRLGGAPAKPES</sequence>
<evidence type="ECO:0000313" key="7">
    <source>
        <dbReference type="Proteomes" id="UP001500752"/>
    </source>
</evidence>
<dbReference type="Pfam" id="PF09339">
    <property type="entry name" value="HTH_IclR"/>
    <property type="match status" value="1"/>
</dbReference>
<evidence type="ECO:0000256" key="1">
    <source>
        <dbReference type="ARBA" id="ARBA00023015"/>
    </source>
</evidence>
<dbReference type="EMBL" id="BAABEO010000034">
    <property type="protein sequence ID" value="GAA3701089.1"/>
    <property type="molecule type" value="Genomic_DNA"/>
</dbReference>
<dbReference type="SMART" id="SM00346">
    <property type="entry name" value="HTH_ICLR"/>
    <property type="match status" value="1"/>
</dbReference>
<keyword evidence="1" id="KW-0805">Transcription regulation</keyword>
<feature type="domain" description="IclR-ED" evidence="5">
    <location>
        <begin position="79"/>
        <end position="260"/>
    </location>
</feature>
<dbReference type="InterPro" id="IPR036388">
    <property type="entry name" value="WH-like_DNA-bd_sf"/>
</dbReference>
<dbReference type="SUPFAM" id="SSF55781">
    <property type="entry name" value="GAF domain-like"/>
    <property type="match status" value="1"/>
</dbReference>
<organism evidence="6 7">
    <name type="scientific">Arthrobacter ginkgonis</name>
    <dbReference type="NCBI Taxonomy" id="1630594"/>
    <lineage>
        <taxon>Bacteria</taxon>
        <taxon>Bacillati</taxon>
        <taxon>Actinomycetota</taxon>
        <taxon>Actinomycetes</taxon>
        <taxon>Micrococcales</taxon>
        <taxon>Micrococcaceae</taxon>
        <taxon>Arthrobacter</taxon>
    </lineage>
</organism>
<evidence type="ECO:0000256" key="2">
    <source>
        <dbReference type="ARBA" id="ARBA00023125"/>
    </source>
</evidence>
<comment type="caution">
    <text evidence="6">The sequence shown here is derived from an EMBL/GenBank/DDBJ whole genome shotgun (WGS) entry which is preliminary data.</text>
</comment>
<dbReference type="InterPro" id="IPR029016">
    <property type="entry name" value="GAF-like_dom_sf"/>
</dbReference>
<evidence type="ECO:0000259" key="5">
    <source>
        <dbReference type="PROSITE" id="PS51078"/>
    </source>
</evidence>
<dbReference type="InterPro" id="IPR050707">
    <property type="entry name" value="HTH_MetabolicPath_Reg"/>
</dbReference>
<dbReference type="PANTHER" id="PTHR30136:SF24">
    <property type="entry name" value="HTH-TYPE TRANSCRIPTIONAL REPRESSOR ALLR"/>
    <property type="match status" value="1"/>
</dbReference>
<dbReference type="InterPro" id="IPR036390">
    <property type="entry name" value="WH_DNA-bd_sf"/>
</dbReference>
<protein>
    <submittedName>
        <fullName evidence="6">IclR family transcriptional regulator</fullName>
    </submittedName>
</protein>
<dbReference type="PROSITE" id="PS51078">
    <property type="entry name" value="ICLR_ED"/>
    <property type="match status" value="1"/>
</dbReference>
<dbReference type="Gene3D" id="3.30.450.40">
    <property type="match status" value="1"/>
</dbReference>